<sequence length="482" mass="50357">MTVHDAPAAGYVVPTYEAAPGEVWYHFLHGNVPGHQIDFIYRPDVPQGPLTQQHFSHLTQLINYIEPRSRHEYAFAIGNLSRDDTQHEPGHGGVALLFGLRIQGAKDHAGRQDPPFCHAIAAIDRHLDAAGLLEVALSFHRKLLPGVDSEASGSGWYHTYVRYGQNADALLPILRGYIVDFADLPAPEPSLLGLRWTAAEADPPRRVVIVHGPDEPFDAIAACAARIAGVLVESDIRWTAISNGREADMLGGVSVRFVPEHEARAEAEGGRVLRLGDVPHEPKEVAEQLFGAQEVRGARQPVVAGWQPYDGQPVSERGAARAVEGAPARAGAGRAIERARRPAAREVGIEGVTAALDRSRRQLGLLIGVGVALAIGGAVAAVALGMSGARVEDQNGSPSALASSASYGGEKSAPAAAITEAPGSAPTVAGKAAASEPPAPSALAGGGVRGTSRGQTKNDRSGGTRKGSGTRSKGGGSVFKVP</sequence>
<evidence type="ECO:0000256" key="1">
    <source>
        <dbReference type="SAM" id="MobiDB-lite"/>
    </source>
</evidence>
<dbReference type="AlphaFoldDB" id="A0A150TFQ7"/>
<proteinExistence type="predicted"/>
<gene>
    <name evidence="3" type="ORF">BE21_51510</name>
</gene>
<organism evidence="3 4">
    <name type="scientific">Sorangium cellulosum</name>
    <name type="common">Polyangium cellulosum</name>
    <dbReference type="NCBI Taxonomy" id="56"/>
    <lineage>
        <taxon>Bacteria</taxon>
        <taxon>Pseudomonadati</taxon>
        <taxon>Myxococcota</taxon>
        <taxon>Polyangia</taxon>
        <taxon>Polyangiales</taxon>
        <taxon>Polyangiaceae</taxon>
        <taxon>Sorangium</taxon>
    </lineage>
</organism>
<accession>A0A150TFQ7</accession>
<reference evidence="3 4" key="1">
    <citation type="submission" date="2014-02" db="EMBL/GenBank/DDBJ databases">
        <title>The small core and large imbalanced accessory genome model reveals a collaborative survival strategy of Sorangium cellulosum strains in nature.</title>
        <authorList>
            <person name="Han K."/>
            <person name="Peng R."/>
            <person name="Blom J."/>
            <person name="Li Y.-Z."/>
        </authorList>
    </citation>
    <scope>NUCLEOTIDE SEQUENCE [LARGE SCALE GENOMIC DNA]</scope>
    <source>
        <strain evidence="3 4">So0007-03</strain>
    </source>
</reference>
<name>A0A150TFQ7_SORCE</name>
<keyword evidence="2" id="KW-0472">Membrane</keyword>
<dbReference type="EMBL" id="JEME01002700">
    <property type="protein sequence ID" value="KYG03466.1"/>
    <property type="molecule type" value="Genomic_DNA"/>
</dbReference>
<keyword evidence="2" id="KW-1133">Transmembrane helix</keyword>
<feature type="region of interest" description="Disordered" evidence="1">
    <location>
        <begin position="425"/>
        <end position="482"/>
    </location>
</feature>
<comment type="caution">
    <text evidence="3">The sequence shown here is derived from an EMBL/GenBank/DDBJ whole genome shotgun (WGS) entry which is preliminary data.</text>
</comment>
<evidence type="ECO:0000256" key="2">
    <source>
        <dbReference type="SAM" id="Phobius"/>
    </source>
</evidence>
<evidence type="ECO:0000313" key="3">
    <source>
        <dbReference type="EMBL" id="KYG03466.1"/>
    </source>
</evidence>
<feature type="transmembrane region" description="Helical" evidence="2">
    <location>
        <begin position="363"/>
        <end position="384"/>
    </location>
</feature>
<evidence type="ECO:0000313" key="4">
    <source>
        <dbReference type="Proteomes" id="UP000075502"/>
    </source>
</evidence>
<feature type="compositionally biased region" description="Gly residues" evidence="1">
    <location>
        <begin position="472"/>
        <end position="482"/>
    </location>
</feature>
<protein>
    <submittedName>
        <fullName evidence="3">Uncharacterized protein</fullName>
    </submittedName>
</protein>
<dbReference type="Proteomes" id="UP000075502">
    <property type="component" value="Unassembled WGS sequence"/>
</dbReference>
<keyword evidence="2" id="KW-0812">Transmembrane</keyword>